<protein>
    <recommendedName>
        <fullName evidence="3">DUF2620 domain-containing protein</fullName>
    </recommendedName>
</protein>
<name>D0GNT2_9FUSO</name>
<gene>
    <name evidence="1" type="ORF">HMPREF0554_2365</name>
</gene>
<dbReference type="InterPro" id="IPR021238">
    <property type="entry name" value="DUF2620"/>
</dbReference>
<evidence type="ECO:0000313" key="2">
    <source>
        <dbReference type="Proteomes" id="UP000004226"/>
    </source>
</evidence>
<dbReference type="RefSeq" id="WP_006808103.1">
    <property type="nucleotide sequence ID" value="NZ_ADAD01000176.1"/>
</dbReference>
<evidence type="ECO:0000313" key="1">
    <source>
        <dbReference type="EMBL" id="EEY34227.1"/>
    </source>
</evidence>
<dbReference type="AlphaFoldDB" id="D0GNT2"/>
<comment type="caution">
    <text evidence="1">The sequence shown here is derived from an EMBL/GenBank/DDBJ whole genome shotgun (WGS) entry which is preliminary data.</text>
</comment>
<reference evidence="1 2" key="1">
    <citation type="submission" date="2009-10" db="EMBL/GenBank/DDBJ databases">
        <authorList>
            <person name="Harkins D.M."/>
            <person name="Madupu R."/>
            <person name="Durkin A.S."/>
            <person name="Torralba M."/>
            <person name="Methe B."/>
            <person name="Sutton G.G."/>
            <person name="Strausberg R.L."/>
            <person name="Nelson K.E."/>
        </authorList>
    </citation>
    <scope>NUCLEOTIDE SEQUENCE [LARGE SCALE GENOMIC DNA]</scope>
    <source>
        <strain evidence="1 2">F0264</strain>
    </source>
</reference>
<dbReference type="Proteomes" id="UP000004226">
    <property type="component" value="Unassembled WGS sequence"/>
</dbReference>
<keyword evidence="2" id="KW-1185">Reference proteome</keyword>
<organism evidence="1 2">
    <name type="scientific">Pseudoleptotrichia goodfellowii F0264</name>
    <dbReference type="NCBI Taxonomy" id="596323"/>
    <lineage>
        <taxon>Bacteria</taxon>
        <taxon>Fusobacteriati</taxon>
        <taxon>Fusobacteriota</taxon>
        <taxon>Fusobacteriia</taxon>
        <taxon>Fusobacteriales</taxon>
        <taxon>Leptotrichiaceae</taxon>
        <taxon>Pseudoleptotrichia</taxon>
    </lineage>
</organism>
<evidence type="ECO:0008006" key="3">
    <source>
        <dbReference type="Google" id="ProtNLM"/>
    </source>
</evidence>
<dbReference type="EMBL" id="ADAD01000176">
    <property type="protein sequence ID" value="EEY34227.1"/>
    <property type="molecule type" value="Genomic_DNA"/>
</dbReference>
<accession>D0GNT2</accession>
<dbReference type="eggNOG" id="ENOG5032N2F">
    <property type="taxonomic scope" value="Bacteria"/>
</dbReference>
<proteinExistence type="predicted"/>
<sequence length="116" mass="12268">MKIVVGGQIDKENVNNLLKKYIPESEIIIKSDIDAAMDVKAGNADYYFGACNTGGGGALAMAIAIIGADKCATLAMPGNILDEEKIKEEVNSGKIAFGFTPQAAEQVIKTVAEYIK</sequence>
<dbReference type="Pfam" id="PF10941">
    <property type="entry name" value="DUF2620"/>
    <property type="match status" value="1"/>
</dbReference>